<gene>
    <name evidence="1" type="ORF">FH607_000500</name>
</gene>
<organism evidence="1 2">
    <name type="scientific">Streptomyces mimosae</name>
    <dbReference type="NCBI Taxonomy" id="2586635"/>
    <lineage>
        <taxon>Bacteria</taxon>
        <taxon>Bacillati</taxon>
        <taxon>Actinomycetota</taxon>
        <taxon>Actinomycetes</taxon>
        <taxon>Kitasatosporales</taxon>
        <taxon>Streptomycetaceae</taxon>
        <taxon>Streptomyces</taxon>
    </lineage>
</organism>
<dbReference type="EMBL" id="VDLY02000001">
    <property type="protein sequence ID" value="KAB8170868.1"/>
    <property type="molecule type" value="Genomic_DNA"/>
</dbReference>
<sequence>MDRERYYLVVETPDGNWGLDIEGLFLEGLRPWQKDTANADCRGLVTGVVDNAQTLRAAAKGSCDDWLTRLTRGRCEHHWIDGVRYRDLTVVRCPACRARDLVDSSGSSYIESPEASP</sequence>
<evidence type="ECO:0000313" key="2">
    <source>
        <dbReference type="Proteomes" id="UP000314251"/>
    </source>
</evidence>
<dbReference type="OrthoDB" id="4163377at2"/>
<name>A0A5N6AT48_9ACTN</name>
<reference evidence="1" key="1">
    <citation type="submission" date="2019-10" db="EMBL/GenBank/DDBJ databases">
        <title>Nonomuraea sp. nov., isolated from Phyllanthus amarus.</title>
        <authorList>
            <person name="Klykleung N."/>
            <person name="Tanasupawat S."/>
        </authorList>
    </citation>
    <scope>NUCLEOTIDE SEQUENCE [LARGE SCALE GENOMIC DNA]</scope>
    <source>
        <strain evidence="1">3MP-10</strain>
    </source>
</reference>
<evidence type="ECO:0000313" key="1">
    <source>
        <dbReference type="EMBL" id="KAB8170868.1"/>
    </source>
</evidence>
<keyword evidence="2" id="KW-1185">Reference proteome</keyword>
<proteinExistence type="predicted"/>
<dbReference type="AlphaFoldDB" id="A0A5N6AT48"/>
<comment type="caution">
    <text evidence="1">The sequence shown here is derived from an EMBL/GenBank/DDBJ whole genome shotgun (WGS) entry which is preliminary data.</text>
</comment>
<dbReference type="RefSeq" id="WP_139665555.1">
    <property type="nucleotide sequence ID" value="NZ_VDLY02000001.1"/>
</dbReference>
<protein>
    <submittedName>
        <fullName evidence="1">Uncharacterized protein</fullName>
    </submittedName>
</protein>
<dbReference type="Proteomes" id="UP000314251">
    <property type="component" value="Unassembled WGS sequence"/>
</dbReference>
<accession>A0A5N6AT48</accession>